<evidence type="ECO:0000259" key="11">
    <source>
        <dbReference type="PROSITE" id="PS50262"/>
    </source>
</evidence>
<evidence type="ECO:0000256" key="2">
    <source>
        <dbReference type="ARBA" id="ARBA00010663"/>
    </source>
</evidence>
<comment type="subcellular location">
    <subcellularLocation>
        <location evidence="1">Membrane</location>
        <topology evidence="1">Multi-pass membrane protein</topology>
    </subcellularLocation>
</comment>
<evidence type="ECO:0000256" key="4">
    <source>
        <dbReference type="ARBA" id="ARBA00022989"/>
    </source>
</evidence>
<evidence type="ECO:0000256" key="3">
    <source>
        <dbReference type="ARBA" id="ARBA00022692"/>
    </source>
</evidence>
<proteinExistence type="inferred from homology"/>
<name>A0ABP1QCP3_9HEXA</name>
<keyword evidence="8" id="KW-0807">Transducer</keyword>
<dbReference type="PANTHER" id="PTHR24240">
    <property type="entry name" value="OPSIN"/>
    <property type="match status" value="1"/>
</dbReference>
<dbReference type="Proteomes" id="UP001642540">
    <property type="component" value="Unassembled WGS sequence"/>
</dbReference>
<feature type="transmembrane region" description="Helical" evidence="10">
    <location>
        <begin position="235"/>
        <end position="254"/>
    </location>
</feature>
<keyword evidence="3 10" id="KW-0812">Transmembrane</keyword>
<dbReference type="InterPro" id="IPR017452">
    <property type="entry name" value="GPCR_Rhodpsn_7TM"/>
</dbReference>
<evidence type="ECO:0000313" key="13">
    <source>
        <dbReference type="Proteomes" id="UP001642540"/>
    </source>
</evidence>
<keyword evidence="9" id="KW-0844">Vision</keyword>
<evidence type="ECO:0000256" key="1">
    <source>
        <dbReference type="ARBA" id="ARBA00004141"/>
    </source>
</evidence>
<evidence type="ECO:0000256" key="10">
    <source>
        <dbReference type="SAM" id="Phobius"/>
    </source>
</evidence>
<sequence>MHCHEMSPHQGGLSTTATIGNAKDQDWALFFRFLLISTGASLASIGNIFTISAIIIDDLLRKKGNSFLVSMTLADLLVTTIVLPASSVAILSQMENSENLCRFQYAVGAMSCVTAAVFTAVVGVENFFRLRNLRQVEMLRRRRQNQQSEEQQHYHQHSSVVTASSSRAMSVHALPEVRKPFRCSQFQVTVLNLILWVFSGFLVLIHVVMMPQLMYATCGFLDDQGLDRQSLIESLLVFAVCFTAFILVGGLGFLKCVCIMRSWDRPKPYLISREFALVTSNCWNWLARFLIWCPSLLLAIVSHSQDSSLSSSSTLLSSSSTTEAMLHLGSSPTSASSYSSSISNFVNIISTTMSPLLLVGSGMTSPSSTVAGVATISNNSSSRISASEVISLQRLLLWPAILPPCLSSLINAVSNRDFRRCYIQLFHYCCCKTSVALTRRSRDNLRGGSDVRVHIIPGYNIYNSSTGHFSEVQTTPPRFNTFKCGSLMACRRDVYEL</sequence>
<dbReference type="EMBL" id="CAXLJM020000028">
    <property type="protein sequence ID" value="CAL8097443.1"/>
    <property type="molecule type" value="Genomic_DNA"/>
</dbReference>
<gene>
    <name evidence="12" type="ORF">ODALV1_LOCUS9645</name>
</gene>
<feature type="transmembrane region" description="Helical" evidence="10">
    <location>
        <begin position="29"/>
        <end position="55"/>
    </location>
</feature>
<accession>A0ABP1QCP3</accession>
<organism evidence="12 13">
    <name type="scientific">Orchesella dallaii</name>
    <dbReference type="NCBI Taxonomy" id="48710"/>
    <lineage>
        <taxon>Eukaryota</taxon>
        <taxon>Metazoa</taxon>
        <taxon>Ecdysozoa</taxon>
        <taxon>Arthropoda</taxon>
        <taxon>Hexapoda</taxon>
        <taxon>Collembola</taxon>
        <taxon>Entomobryomorpha</taxon>
        <taxon>Entomobryoidea</taxon>
        <taxon>Orchesellidae</taxon>
        <taxon>Orchesellinae</taxon>
        <taxon>Orchesella</taxon>
    </lineage>
</organism>
<evidence type="ECO:0000256" key="6">
    <source>
        <dbReference type="ARBA" id="ARBA00023136"/>
    </source>
</evidence>
<dbReference type="PROSITE" id="PS50262">
    <property type="entry name" value="G_PROTEIN_RECEP_F1_2"/>
    <property type="match status" value="1"/>
</dbReference>
<feature type="domain" description="G-protein coupled receptors family 1 profile" evidence="11">
    <location>
        <begin position="46"/>
        <end position="358"/>
    </location>
</feature>
<comment type="caution">
    <text evidence="12">The sequence shown here is derived from an EMBL/GenBank/DDBJ whole genome shotgun (WGS) entry which is preliminary data.</text>
</comment>
<keyword evidence="13" id="KW-1185">Reference proteome</keyword>
<feature type="transmembrane region" description="Helical" evidence="10">
    <location>
        <begin position="67"/>
        <end position="91"/>
    </location>
</feature>
<reference evidence="12 13" key="1">
    <citation type="submission" date="2024-08" db="EMBL/GenBank/DDBJ databases">
        <authorList>
            <person name="Cucini C."/>
            <person name="Frati F."/>
        </authorList>
    </citation>
    <scope>NUCLEOTIDE SEQUENCE [LARGE SCALE GENOMIC DNA]</scope>
</reference>
<comment type="similarity">
    <text evidence="2">Belongs to the G-protein coupled receptor 1 family.</text>
</comment>
<dbReference type="InterPro" id="IPR050125">
    <property type="entry name" value="GPCR_opsins"/>
</dbReference>
<evidence type="ECO:0000256" key="7">
    <source>
        <dbReference type="ARBA" id="ARBA00023170"/>
    </source>
</evidence>
<feature type="transmembrane region" description="Helical" evidence="10">
    <location>
        <begin position="188"/>
        <end position="215"/>
    </location>
</feature>
<keyword evidence="9" id="KW-0716">Sensory transduction</keyword>
<dbReference type="Pfam" id="PF00001">
    <property type="entry name" value="7tm_1"/>
    <property type="match status" value="1"/>
</dbReference>
<protein>
    <recommendedName>
        <fullName evidence="11">G-protein coupled receptors family 1 profile domain-containing protein</fullName>
    </recommendedName>
</protein>
<dbReference type="SUPFAM" id="SSF81321">
    <property type="entry name" value="Family A G protein-coupled receptor-like"/>
    <property type="match status" value="1"/>
</dbReference>
<keyword evidence="5" id="KW-0297">G-protein coupled receptor</keyword>
<keyword evidence="7" id="KW-0675">Receptor</keyword>
<keyword evidence="4 10" id="KW-1133">Transmembrane helix</keyword>
<keyword evidence="6 10" id="KW-0472">Membrane</keyword>
<dbReference type="InterPro" id="IPR000276">
    <property type="entry name" value="GPCR_Rhodpsn"/>
</dbReference>
<evidence type="ECO:0000256" key="8">
    <source>
        <dbReference type="ARBA" id="ARBA00023224"/>
    </source>
</evidence>
<evidence type="ECO:0000313" key="12">
    <source>
        <dbReference type="EMBL" id="CAL8097443.1"/>
    </source>
</evidence>
<evidence type="ECO:0000256" key="9">
    <source>
        <dbReference type="ARBA" id="ARBA00023305"/>
    </source>
</evidence>
<feature type="transmembrane region" description="Helical" evidence="10">
    <location>
        <begin position="103"/>
        <end position="124"/>
    </location>
</feature>
<evidence type="ECO:0000256" key="5">
    <source>
        <dbReference type="ARBA" id="ARBA00023040"/>
    </source>
</evidence>
<dbReference type="Gene3D" id="1.20.1070.10">
    <property type="entry name" value="Rhodopsin 7-helix transmembrane proteins"/>
    <property type="match status" value="1"/>
</dbReference>